<gene>
    <name evidence="2" type="ORF">AOQ84DRAFT_361384</name>
</gene>
<name>A0A8E2F6P9_9PEZI</name>
<feature type="signal peptide" evidence="1">
    <location>
        <begin position="1"/>
        <end position="22"/>
    </location>
</feature>
<proteinExistence type="predicted"/>
<accession>A0A8E2F6P9</accession>
<dbReference type="AlphaFoldDB" id="A0A8E2F6P9"/>
<keyword evidence="3" id="KW-1185">Reference proteome</keyword>
<dbReference type="Proteomes" id="UP000250140">
    <property type="component" value="Unassembled WGS sequence"/>
</dbReference>
<evidence type="ECO:0000313" key="2">
    <source>
        <dbReference type="EMBL" id="OCL11566.1"/>
    </source>
</evidence>
<feature type="chain" id="PRO_5034701035" evidence="1">
    <location>
        <begin position="23"/>
        <end position="122"/>
    </location>
</feature>
<evidence type="ECO:0000313" key="3">
    <source>
        <dbReference type="Proteomes" id="UP000250140"/>
    </source>
</evidence>
<protein>
    <submittedName>
        <fullName evidence="2">Uncharacterized protein</fullName>
    </submittedName>
</protein>
<keyword evidence="1" id="KW-0732">Signal</keyword>
<organism evidence="2 3">
    <name type="scientific">Glonium stellatum</name>
    <dbReference type="NCBI Taxonomy" id="574774"/>
    <lineage>
        <taxon>Eukaryota</taxon>
        <taxon>Fungi</taxon>
        <taxon>Dikarya</taxon>
        <taxon>Ascomycota</taxon>
        <taxon>Pezizomycotina</taxon>
        <taxon>Dothideomycetes</taxon>
        <taxon>Pleosporomycetidae</taxon>
        <taxon>Gloniales</taxon>
        <taxon>Gloniaceae</taxon>
        <taxon>Glonium</taxon>
    </lineage>
</organism>
<sequence length="122" mass="13723">MSRALVPIYLMWALAAHPGLTAEELWASPSDLDSDNPQHATDNSPKYGVVKIDLYDPGAYRFLLAIWPYDGHSTICDKFHAAKNILVKTVMPDSRNHIQGKFLKPPTSWLGLELRAVARNFF</sequence>
<reference evidence="2 3" key="1">
    <citation type="journal article" date="2016" name="Nat. Commun.">
        <title>Ectomycorrhizal ecology is imprinted in the genome of the dominant symbiotic fungus Cenococcum geophilum.</title>
        <authorList>
            <consortium name="DOE Joint Genome Institute"/>
            <person name="Peter M."/>
            <person name="Kohler A."/>
            <person name="Ohm R.A."/>
            <person name="Kuo A."/>
            <person name="Krutzmann J."/>
            <person name="Morin E."/>
            <person name="Arend M."/>
            <person name="Barry K.W."/>
            <person name="Binder M."/>
            <person name="Choi C."/>
            <person name="Clum A."/>
            <person name="Copeland A."/>
            <person name="Grisel N."/>
            <person name="Haridas S."/>
            <person name="Kipfer T."/>
            <person name="LaButti K."/>
            <person name="Lindquist E."/>
            <person name="Lipzen A."/>
            <person name="Maire R."/>
            <person name="Meier B."/>
            <person name="Mihaltcheva S."/>
            <person name="Molinier V."/>
            <person name="Murat C."/>
            <person name="Poggeler S."/>
            <person name="Quandt C.A."/>
            <person name="Sperisen C."/>
            <person name="Tritt A."/>
            <person name="Tisserant E."/>
            <person name="Crous P.W."/>
            <person name="Henrissat B."/>
            <person name="Nehls U."/>
            <person name="Egli S."/>
            <person name="Spatafora J.W."/>
            <person name="Grigoriev I.V."/>
            <person name="Martin F.M."/>
        </authorList>
    </citation>
    <scope>NUCLEOTIDE SEQUENCE [LARGE SCALE GENOMIC DNA]</scope>
    <source>
        <strain evidence="2 3">CBS 207.34</strain>
    </source>
</reference>
<evidence type="ECO:0000256" key="1">
    <source>
        <dbReference type="SAM" id="SignalP"/>
    </source>
</evidence>
<dbReference type="EMBL" id="KV749028">
    <property type="protein sequence ID" value="OCL11566.1"/>
    <property type="molecule type" value="Genomic_DNA"/>
</dbReference>